<keyword evidence="2 6" id="KW-0285">Flavoprotein</keyword>
<evidence type="ECO:0000313" key="9">
    <source>
        <dbReference type="EMBL" id="RSH93525.1"/>
    </source>
</evidence>
<comment type="catalytic activity">
    <reaction evidence="6">
        <text>2 R'C(R)SH + O2 = R'C(R)S-S(R)CR' + H2O2</text>
        <dbReference type="Rhea" id="RHEA:17357"/>
        <dbReference type="ChEBI" id="CHEBI:15379"/>
        <dbReference type="ChEBI" id="CHEBI:16240"/>
        <dbReference type="ChEBI" id="CHEBI:16520"/>
        <dbReference type="ChEBI" id="CHEBI:17412"/>
        <dbReference type="EC" id="1.8.3.2"/>
    </reaction>
</comment>
<dbReference type="AlphaFoldDB" id="A0A427YR28"/>
<evidence type="ECO:0000256" key="6">
    <source>
        <dbReference type="RuleBase" id="RU371123"/>
    </source>
</evidence>
<dbReference type="GO" id="GO:0005739">
    <property type="term" value="C:mitochondrion"/>
    <property type="evidence" value="ECO:0007669"/>
    <property type="project" value="TreeGrafter"/>
</dbReference>
<evidence type="ECO:0000313" key="10">
    <source>
        <dbReference type="Proteomes" id="UP000279259"/>
    </source>
</evidence>
<feature type="region of interest" description="Disordered" evidence="7">
    <location>
        <begin position="55"/>
        <end position="80"/>
    </location>
</feature>
<keyword evidence="5" id="KW-1015">Disulfide bond</keyword>
<evidence type="ECO:0000259" key="8">
    <source>
        <dbReference type="PROSITE" id="PS51324"/>
    </source>
</evidence>
<name>A0A427YR28_9TREE</name>
<evidence type="ECO:0000256" key="1">
    <source>
        <dbReference type="ARBA" id="ARBA00001974"/>
    </source>
</evidence>
<feature type="compositionally biased region" description="Basic and acidic residues" evidence="7">
    <location>
        <begin position="55"/>
        <end position="75"/>
    </location>
</feature>
<comment type="cofactor">
    <cofactor evidence="1 6">
        <name>FAD</name>
        <dbReference type="ChEBI" id="CHEBI:57692"/>
    </cofactor>
</comment>
<evidence type="ECO:0000256" key="5">
    <source>
        <dbReference type="ARBA" id="ARBA00023157"/>
    </source>
</evidence>
<dbReference type="InterPro" id="IPR039799">
    <property type="entry name" value="ALR/ERV"/>
</dbReference>
<organism evidence="9 10">
    <name type="scientific">Saitozyma podzolica</name>
    <dbReference type="NCBI Taxonomy" id="1890683"/>
    <lineage>
        <taxon>Eukaryota</taxon>
        <taxon>Fungi</taxon>
        <taxon>Dikarya</taxon>
        <taxon>Basidiomycota</taxon>
        <taxon>Agaricomycotina</taxon>
        <taxon>Tremellomycetes</taxon>
        <taxon>Tremellales</taxon>
        <taxon>Trimorphomycetaceae</taxon>
        <taxon>Saitozyma</taxon>
    </lineage>
</organism>
<dbReference type="GO" id="GO:0016971">
    <property type="term" value="F:flavin-dependent sulfhydryl oxidase activity"/>
    <property type="evidence" value="ECO:0007669"/>
    <property type="project" value="InterPro"/>
</dbReference>
<dbReference type="EMBL" id="RSCD01000004">
    <property type="protein sequence ID" value="RSH93525.1"/>
    <property type="molecule type" value="Genomic_DNA"/>
</dbReference>
<evidence type="ECO:0000256" key="7">
    <source>
        <dbReference type="SAM" id="MobiDB-lite"/>
    </source>
</evidence>
<feature type="transmembrane region" description="Helical" evidence="6">
    <location>
        <begin position="12"/>
        <end position="31"/>
    </location>
</feature>
<dbReference type="Pfam" id="PF04777">
    <property type="entry name" value="Evr1_Alr"/>
    <property type="match status" value="1"/>
</dbReference>
<dbReference type="PROSITE" id="PS51324">
    <property type="entry name" value="ERV_ALR"/>
    <property type="match status" value="1"/>
</dbReference>
<sequence>MIHLFARLSRVTRLFLILALVIALPTLFLLYPSHRVPHSLSDPYNSYEAGGIDGPHWRAEKRPDFEKEEERWHAGEEEDDEGAMCLGDECTAGGTGKSWMGGGGGTGKAKAGGVIGVNGAQDAEDDVVEGGVIMPKLVNETAKAELGRAAWRVLHLMTLRYPENPTQSDRTALKTYFHLFSRLYPCGECAAEFQALLKQYPPQTSSRKSASLWLCHVHNQVNERLGKPEFDCLTLDATYDSGLQNKILGGKGGLRGGAGQGWKQAAAKPGDRGVEENDVLEERTIGLDVPGKEERQAEVLRAIAAENPRGIAV</sequence>
<keyword evidence="10" id="KW-1185">Reference proteome</keyword>
<evidence type="ECO:0000256" key="3">
    <source>
        <dbReference type="ARBA" id="ARBA00022827"/>
    </source>
</evidence>
<gene>
    <name evidence="9" type="ORF">EHS25_007883</name>
</gene>
<keyword evidence="4 6" id="KW-0560">Oxidoreductase</keyword>
<dbReference type="SUPFAM" id="SSF69000">
    <property type="entry name" value="FAD-dependent thiol oxidase"/>
    <property type="match status" value="1"/>
</dbReference>
<dbReference type="STRING" id="1890683.A0A427YR28"/>
<dbReference type="GO" id="GO:0050660">
    <property type="term" value="F:flavin adenine dinucleotide binding"/>
    <property type="evidence" value="ECO:0007669"/>
    <property type="project" value="TreeGrafter"/>
</dbReference>
<dbReference type="Proteomes" id="UP000279259">
    <property type="component" value="Unassembled WGS sequence"/>
</dbReference>
<evidence type="ECO:0000256" key="4">
    <source>
        <dbReference type="ARBA" id="ARBA00023002"/>
    </source>
</evidence>
<reference evidence="9 10" key="1">
    <citation type="submission" date="2018-11" db="EMBL/GenBank/DDBJ databases">
        <title>Genome sequence of Saitozyma podzolica DSM 27192.</title>
        <authorList>
            <person name="Aliyu H."/>
            <person name="Gorte O."/>
            <person name="Ochsenreither K."/>
        </authorList>
    </citation>
    <scope>NUCLEOTIDE SEQUENCE [LARGE SCALE GENOMIC DNA]</scope>
    <source>
        <strain evidence="9 10">DSM 27192</strain>
    </source>
</reference>
<accession>A0A427YR28</accession>
<comment type="caution">
    <text evidence="9">The sequence shown here is derived from an EMBL/GenBank/DDBJ whole genome shotgun (WGS) entry which is preliminary data.</text>
</comment>
<evidence type="ECO:0000256" key="2">
    <source>
        <dbReference type="ARBA" id="ARBA00022630"/>
    </source>
</evidence>
<feature type="domain" description="ERV/ALR sulfhydryl oxidase" evidence="8">
    <location>
        <begin position="139"/>
        <end position="239"/>
    </location>
</feature>
<dbReference type="InterPro" id="IPR017905">
    <property type="entry name" value="ERV/ALR_sulphydryl_oxidase"/>
</dbReference>
<dbReference type="FunFam" id="1.20.120.310:FF:000002">
    <property type="entry name" value="Sulfhydryl oxidase"/>
    <property type="match status" value="1"/>
</dbReference>
<keyword evidence="6" id="KW-0472">Membrane</keyword>
<dbReference type="OrthoDB" id="59470at2759"/>
<keyword evidence="6" id="KW-0812">Transmembrane</keyword>
<protein>
    <recommendedName>
        <fullName evidence="6">Sulfhydryl oxidase</fullName>
        <ecNumber evidence="6">1.8.3.2</ecNumber>
    </recommendedName>
</protein>
<dbReference type="PANTHER" id="PTHR12645">
    <property type="entry name" value="ALR/ERV"/>
    <property type="match status" value="1"/>
</dbReference>
<keyword evidence="3 6" id="KW-0274">FAD</keyword>
<dbReference type="EC" id="1.8.3.2" evidence="6"/>
<proteinExistence type="predicted"/>
<keyword evidence="6" id="KW-1133">Transmembrane helix</keyword>
<dbReference type="PANTHER" id="PTHR12645:SF1">
    <property type="entry name" value="FAD-LINKED SULFHYDRYL OXIDASE ERV2"/>
    <property type="match status" value="1"/>
</dbReference>
<dbReference type="InterPro" id="IPR036774">
    <property type="entry name" value="ERV/ALR_sulphydryl_oxid_sf"/>
</dbReference>
<dbReference type="Gene3D" id="1.20.120.310">
    <property type="entry name" value="ERV/ALR sulfhydryl oxidase domain"/>
    <property type="match status" value="1"/>
</dbReference>